<dbReference type="Proteomes" id="UP001159405">
    <property type="component" value="Unassembled WGS sequence"/>
</dbReference>
<dbReference type="Gene3D" id="1.25.40.10">
    <property type="entry name" value="Tetratricopeptide repeat domain"/>
    <property type="match status" value="1"/>
</dbReference>
<protein>
    <recommendedName>
        <fullName evidence="2">CARD domain-containing protein</fullName>
    </recommendedName>
</protein>
<evidence type="ECO:0000256" key="1">
    <source>
        <dbReference type="PROSITE-ProRule" id="PRU00339"/>
    </source>
</evidence>
<dbReference type="Gene3D" id="1.10.533.10">
    <property type="entry name" value="Death Domain, Fas"/>
    <property type="match status" value="1"/>
</dbReference>
<dbReference type="InterPro" id="IPR011029">
    <property type="entry name" value="DEATH-like_dom_sf"/>
</dbReference>
<dbReference type="PANTHER" id="PTHR47691">
    <property type="entry name" value="REGULATOR-RELATED"/>
    <property type="match status" value="1"/>
</dbReference>
<feature type="domain" description="CARD" evidence="2">
    <location>
        <begin position="1"/>
        <end position="90"/>
    </location>
</feature>
<evidence type="ECO:0000313" key="4">
    <source>
        <dbReference type="Proteomes" id="UP001159405"/>
    </source>
</evidence>
<evidence type="ECO:0000313" key="3">
    <source>
        <dbReference type="EMBL" id="CAH3106007.1"/>
    </source>
</evidence>
<proteinExistence type="predicted"/>
<comment type="caution">
    <text evidence="3">The sequence shown here is derived from an EMBL/GenBank/DDBJ whole genome shotgun (WGS) entry which is preliminary data.</text>
</comment>
<dbReference type="SMART" id="SM00114">
    <property type="entry name" value="CARD"/>
    <property type="match status" value="1"/>
</dbReference>
<dbReference type="EMBL" id="CALNXK010000018">
    <property type="protein sequence ID" value="CAH3106007.1"/>
    <property type="molecule type" value="Genomic_DNA"/>
</dbReference>
<name>A0ABN8NID5_9CNID</name>
<dbReference type="CDD" id="cd00009">
    <property type="entry name" value="AAA"/>
    <property type="match status" value="1"/>
</dbReference>
<feature type="repeat" description="TPR" evidence="1">
    <location>
        <begin position="712"/>
        <end position="745"/>
    </location>
</feature>
<dbReference type="SMART" id="SM00028">
    <property type="entry name" value="TPR"/>
    <property type="match status" value="3"/>
</dbReference>
<dbReference type="InterPro" id="IPR001315">
    <property type="entry name" value="CARD"/>
</dbReference>
<gene>
    <name evidence="3" type="ORF">PLOB_00013955</name>
</gene>
<dbReference type="Pfam" id="PF00619">
    <property type="entry name" value="CARD"/>
    <property type="match status" value="1"/>
</dbReference>
<evidence type="ECO:0000259" key="2">
    <source>
        <dbReference type="PROSITE" id="PS50209"/>
    </source>
</evidence>
<dbReference type="PROSITE" id="PS50005">
    <property type="entry name" value="TPR"/>
    <property type="match status" value="1"/>
</dbReference>
<dbReference type="PANTHER" id="PTHR47691:SF3">
    <property type="entry name" value="HTH-TYPE TRANSCRIPTIONAL REGULATOR RV0890C-RELATED"/>
    <property type="match status" value="1"/>
</dbReference>
<keyword evidence="1" id="KW-0802">TPR repeat</keyword>
<sequence length="795" mass="89226">MEQSKRDVLRAHRVVITDNLQERRVVEQLFAEGVLDQTDREEIHAETSRFGKCCLLLDKLPRKGPSAFESFLQALRLSGQGFLADKLTGESSTGANLSPSRSFGLPNKVPKFVGRSDVCEEISGLLTCLKTTLVSLIAPPGFGKTAVAITVGHEMLEKGKDVLYVSLRRVDSVDGAAKRLLEVIGIAVDKDPVAQVKSFLSSLKKETMLVLDNAEDLQNASKSACNQFLEEVGQHGKNLVILITSRNPLSVFDFPFKKHHIPLKPLDDEASFFFLKHYAPNISDQLARHFANPKVCGGVPLFLKLTASFLESKTIDPIDLHRKLKNCSHGFLKVKDPNIQEFFSLLKVFYNHLRPEVKKGLSWLAAFPSVFTKMEAKNVLFCKDDYLDFQILLNSLVSHSVVQEEEVDNHQQYSLHPLVQAFCIACREDECKGYNMAIRLFSYHYLALLQQLNDDFITTNCKVAIDKYQMNKANIAHALSASTEDEVLKCYGISVSTETVNFLAKVMNQDEFISTYDKFLEVAETLPDKTLYSECLVSIGFKQLCYYSYKDAHRTTAKMNLQKAHDLQIDLGIYDTECQGHCKCKLGLCTFLAGDRKKGISLIAQGIGVRRKLVCSNHSGKMERMLLAGGFCDLGMALFTSGQHKAALNIWENICLVKYRELLGTHPFTASLLDHIGKIYQALGKPRRAVSLKKESLRMRHLLLGDDNLDTARAYYGLGCALKELGSTQEALENFKKAREIQYRVIASKEDIERTEQEINSLRGNDAMAESAYRMLHEVHLETPCNILSHHSMAC</sequence>
<keyword evidence="4" id="KW-1185">Reference proteome</keyword>
<dbReference type="Pfam" id="PF01695">
    <property type="entry name" value="IstB_IS21"/>
    <property type="match status" value="1"/>
</dbReference>
<dbReference type="InterPro" id="IPR027417">
    <property type="entry name" value="P-loop_NTPase"/>
</dbReference>
<dbReference type="SUPFAM" id="SSF52540">
    <property type="entry name" value="P-loop containing nucleoside triphosphate hydrolases"/>
    <property type="match status" value="1"/>
</dbReference>
<dbReference type="InterPro" id="IPR011990">
    <property type="entry name" value="TPR-like_helical_dom_sf"/>
</dbReference>
<dbReference type="Gene3D" id="3.40.50.300">
    <property type="entry name" value="P-loop containing nucleotide triphosphate hydrolases"/>
    <property type="match status" value="1"/>
</dbReference>
<dbReference type="Pfam" id="PF13424">
    <property type="entry name" value="TPR_12"/>
    <property type="match status" value="1"/>
</dbReference>
<dbReference type="InterPro" id="IPR019734">
    <property type="entry name" value="TPR_rpt"/>
</dbReference>
<reference evidence="3 4" key="1">
    <citation type="submission" date="2022-05" db="EMBL/GenBank/DDBJ databases">
        <authorList>
            <consortium name="Genoscope - CEA"/>
            <person name="William W."/>
        </authorList>
    </citation>
    <scope>NUCLEOTIDE SEQUENCE [LARGE SCALE GENOMIC DNA]</scope>
</reference>
<dbReference type="SUPFAM" id="SSF48452">
    <property type="entry name" value="TPR-like"/>
    <property type="match status" value="1"/>
</dbReference>
<dbReference type="PROSITE" id="PS50209">
    <property type="entry name" value="CARD"/>
    <property type="match status" value="1"/>
</dbReference>
<dbReference type="SUPFAM" id="SSF47986">
    <property type="entry name" value="DEATH domain"/>
    <property type="match status" value="1"/>
</dbReference>
<accession>A0ABN8NID5</accession>
<dbReference type="PRINTS" id="PR00364">
    <property type="entry name" value="DISEASERSIST"/>
</dbReference>
<dbReference type="InterPro" id="IPR002611">
    <property type="entry name" value="IstB_ATP-bd"/>
</dbReference>
<dbReference type="CDD" id="cd01671">
    <property type="entry name" value="CARD"/>
    <property type="match status" value="1"/>
</dbReference>
<organism evidence="3 4">
    <name type="scientific">Porites lobata</name>
    <dbReference type="NCBI Taxonomy" id="104759"/>
    <lineage>
        <taxon>Eukaryota</taxon>
        <taxon>Metazoa</taxon>
        <taxon>Cnidaria</taxon>
        <taxon>Anthozoa</taxon>
        <taxon>Hexacorallia</taxon>
        <taxon>Scleractinia</taxon>
        <taxon>Fungiina</taxon>
        <taxon>Poritidae</taxon>
        <taxon>Porites</taxon>
    </lineage>
</organism>